<evidence type="ECO:0000313" key="1">
    <source>
        <dbReference type="EMBL" id="KAG1782527.1"/>
    </source>
</evidence>
<dbReference type="Proteomes" id="UP000714275">
    <property type="component" value="Unassembled WGS sequence"/>
</dbReference>
<protein>
    <submittedName>
        <fullName evidence="1">Uncharacterized protein</fullName>
    </submittedName>
</protein>
<dbReference type="AlphaFoldDB" id="A0A9P7A552"/>
<reference evidence="1" key="1">
    <citation type="journal article" date="2020" name="New Phytol.">
        <title>Comparative genomics reveals dynamic genome evolution in host specialist ectomycorrhizal fungi.</title>
        <authorList>
            <person name="Lofgren L.A."/>
            <person name="Nguyen N.H."/>
            <person name="Vilgalys R."/>
            <person name="Ruytinx J."/>
            <person name="Liao H.L."/>
            <person name="Branco S."/>
            <person name="Kuo A."/>
            <person name="LaButti K."/>
            <person name="Lipzen A."/>
            <person name="Andreopoulos W."/>
            <person name="Pangilinan J."/>
            <person name="Riley R."/>
            <person name="Hundley H."/>
            <person name="Na H."/>
            <person name="Barry K."/>
            <person name="Grigoriev I.V."/>
            <person name="Stajich J.E."/>
            <person name="Kennedy P.G."/>
        </authorList>
    </citation>
    <scope>NUCLEOTIDE SEQUENCE</scope>
    <source>
        <strain evidence="1">DOB743</strain>
    </source>
</reference>
<accession>A0A9P7A552</accession>
<gene>
    <name evidence="1" type="ORF">EV702DRAFT_961133</name>
</gene>
<dbReference type="EMBL" id="JABBWD010000003">
    <property type="protein sequence ID" value="KAG1782527.1"/>
    <property type="molecule type" value="Genomic_DNA"/>
</dbReference>
<evidence type="ECO:0000313" key="2">
    <source>
        <dbReference type="Proteomes" id="UP000714275"/>
    </source>
</evidence>
<proteinExistence type="predicted"/>
<organism evidence="1 2">
    <name type="scientific">Suillus placidus</name>
    <dbReference type="NCBI Taxonomy" id="48579"/>
    <lineage>
        <taxon>Eukaryota</taxon>
        <taxon>Fungi</taxon>
        <taxon>Dikarya</taxon>
        <taxon>Basidiomycota</taxon>
        <taxon>Agaricomycotina</taxon>
        <taxon>Agaricomycetes</taxon>
        <taxon>Agaricomycetidae</taxon>
        <taxon>Boletales</taxon>
        <taxon>Suillineae</taxon>
        <taxon>Suillaceae</taxon>
        <taxon>Suillus</taxon>
    </lineage>
</organism>
<keyword evidence="2" id="KW-1185">Reference proteome</keyword>
<name>A0A9P7A552_9AGAM</name>
<dbReference type="OrthoDB" id="3174701at2759"/>
<comment type="caution">
    <text evidence="1">The sequence shown here is derived from an EMBL/GenBank/DDBJ whole genome shotgun (WGS) entry which is preliminary data.</text>
</comment>
<sequence>MDTTTKDNLETVHYLRLGDGTTVSFTVSSIPDPVAVTFIQNIPRLNAMWDDVSLHWEGKSILCIEGRPIPLVYWPKIYHYGKEHQWQGTKARWTDWRVISPETFWEEFSVNGKQMCYTAVVAKLRDQRRISNQATVARAREEYGHRFPACFAYRKGNEVHVMSNPIAIA</sequence>